<dbReference type="KEGG" id="ect:ECIAI39_1744"/>
<dbReference type="Proteomes" id="UP000000749">
    <property type="component" value="Chromosome"/>
</dbReference>
<dbReference type="EMBL" id="CU928164">
    <property type="protein sequence ID" value="CAR17875.1"/>
    <property type="molecule type" value="Genomic_DNA"/>
</dbReference>
<reference evidence="2" key="1">
    <citation type="journal article" date="2009" name="PLoS Genet.">
        <title>Organised genome dynamics in the Escherichia coli species results in highly diverse adaptive paths.</title>
        <authorList>
            <person name="Touchon M."/>
            <person name="Hoede C."/>
            <person name="Tenaillon O."/>
            <person name="Barbe V."/>
            <person name="Baeriswyl S."/>
            <person name="Bidet P."/>
            <person name="Bingen E."/>
            <person name="Bonacorsi S."/>
            <person name="Bouchier C."/>
            <person name="Bouvet O."/>
            <person name="Calteau A."/>
            <person name="Chiapello H."/>
            <person name="Clermont O."/>
            <person name="Cruveiller S."/>
            <person name="Danchin A."/>
            <person name="Diard M."/>
            <person name="Dossat C."/>
            <person name="Karoui M.E."/>
            <person name="Frapy E."/>
            <person name="Garry L."/>
            <person name="Ghigo J.M."/>
            <person name="Gilles A.M."/>
            <person name="Johnson J."/>
            <person name="Le Bouguenec C."/>
            <person name="Lescat M."/>
            <person name="Mangenot S."/>
            <person name="Martinez-Jehanne V."/>
            <person name="Matic I."/>
            <person name="Nassif X."/>
            <person name="Oztas S."/>
            <person name="Petit M.A."/>
            <person name="Pichon C."/>
            <person name="Rouy Z."/>
            <person name="Ruf C.S."/>
            <person name="Schneider D."/>
            <person name="Tourret J."/>
            <person name="Vacherie B."/>
            <person name="Vallenet D."/>
            <person name="Medigue C."/>
            <person name="Rocha E.P.C."/>
            <person name="Denamur E."/>
        </authorList>
    </citation>
    <scope>NUCLEOTIDE SEQUENCE [LARGE SCALE GENOMIC DNA]</scope>
    <source>
        <strain evidence="2">IAI39 / ExPEC</strain>
    </source>
</reference>
<dbReference type="HOGENOM" id="CLU_219373_0_0_6"/>
<name>A0A0H3MHL1_ECO7I</name>
<evidence type="ECO:0000313" key="2">
    <source>
        <dbReference type="Proteomes" id="UP000000749"/>
    </source>
</evidence>
<protein>
    <submittedName>
        <fullName evidence="1">Uncharacterized protein</fullName>
    </submittedName>
</protein>
<organism evidence="1 2">
    <name type="scientific">Escherichia coli O7:K1 (strain IAI39 / ExPEC)</name>
    <dbReference type="NCBI Taxonomy" id="585057"/>
    <lineage>
        <taxon>Bacteria</taxon>
        <taxon>Pseudomonadati</taxon>
        <taxon>Pseudomonadota</taxon>
        <taxon>Gammaproteobacteria</taxon>
        <taxon>Enterobacterales</taxon>
        <taxon>Enterobacteriaceae</taxon>
        <taxon>Escherichia</taxon>
    </lineage>
</organism>
<gene>
    <name evidence="1" type="ordered locus">ECIAI39_1744</name>
</gene>
<evidence type="ECO:0000313" key="1">
    <source>
        <dbReference type="EMBL" id="CAR17875.1"/>
    </source>
</evidence>
<accession>A0A0H3MHL1</accession>
<sequence>MLYRQGVGPKYKADKNKNTIAQAMVFNRH</sequence>
<dbReference type="AlphaFoldDB" id="A0A0H3MHL1"/>
<proteinExistence type="predicted"/>